<dbReference type="AlphaFoldDB" id="R8CIH6"/>
<dbReference type="RefSeq" id="WP_016094940.1">
    <property type="nucleotide sequence ID" value="NZ_KB976126.1"/>
</dbReference>
<dbReference type="HOGENOM" id="CLU_2115982_0_0_9"/>
<evidence type="ECO:0000313" key="2">
    <source>
        <dbReference type="Proteomes" id="UP000014003"/>
    </source>
</evidence>
<name>R8CIH6_BACCE</name>
<dbReference type="Proteomes" id="UP000014003">
    <property type="component" value="Unassembled WGS sequence"/>
</dbReference>
<proteinExistence type="predicted"/>
<organism evidence="1 2">
    <name type="scientific">Bacillus cereus HuA3-9</name>
    <dbReference type="NCBI Taxonomy" id="1053205"/>
    <lineage>
        <taxon>Bacteria</taxon>
        <taxon>Bacillati</taxon>
        <taxon>Bacillota</taxon>
        <taxon>Bacilli</taxon>
        <taxon>Bacillales</taxon>
        <taxon>Bacillaceae</taxon>
        <taxon>Bacillus</taxon>
        <taxon>Bacillus cereus group</taxon>
    </lineage>
</organism>
<comment type="caution">
    <text evidence="1">The sequence shown here is derived from an EMBL/GenBank/DDBJ whole genome shotgun (WGS) entry which is preliminary data.</text>
</comment>
<evidence type="ECO:0000313" key="1">
    <source>
        <dbReference type="EMBL" id="EOO11444.1"/>
    </source>
</evidence>
<accession>R8CIH6</accession>
<dbReference type="PATRIC" id="fig|1053205.3.peg.5761"/>
<reference evidence="1 2" key="1">
    <citation type="submission" date="2012-12" db="EMBL/GenBank/DDBJ databases">
        <title>The Genome Sequence of Bacillus cereus HuA3-9.</title>
        <authorList>
            <consortium name="The Broad Institute Genome Sequencing Platform"/>
            <consortium name="The Broad Institute Genome Sequencing Center for Infectious Disease"/>
            <person name="Feldgarden M."/>
            <person name="Van der Auwera G.A."/>
            <person name="Mahillon J."/>
            <person name="Duprez V."/>
            <person name="Timmery S."/>
            <person name="Mattelet C."/>
            <person name="Dierick K."/>
            <person name="Sun M."/>
            <person name="Yu Z."/>
            <person name="Zhu L."/>
            <person name="Hu X."/>
            <person name="Shank E.B."/>
            <person name="Swiecicka I."/>
            <person name="Hansen B.M."/>
            <person name="Andrup L."/>
            <person name="Walker B."/>
            <person name="Young S.K."/>
            <person name="Zeng Q."/>
            <person name="Gargeya S."/>
            <person name="Fitzgerald M."/>
            <person name="Haas B."/>
            <person name="Abouelleil A."/>
            <person name="Alvarado L."/>
            <person name="Arachchi H.M."/>
            <person name="Berlin A.M."/>
            <person name="Chapman S.B."/>
            <person name="Dewar J."/>
            <person name="Goldberg J."/>
            <person name="Griggs A."/>
            <person name="Gujja S."/>
            <person name="Hansen M."/>
            <person name="Howarth C."/>
            <person name="Imamovic A."/>
            <person name="Larimer J."/>
            <person name="McCowan C."/>
            <person name="Murphy C."/>
            <person name="Neiman D."/>
            <person name="Pearson M."/>
            <person name="Priest M."/>
            <person name="Roberts A."/>
            <person name="Saif S."/>
            <person name="Shea T."/>
            <person name="Sisk P."/>
            <person name="Sykes S."/>
            <person name="Wortman J."/>
            <person name="Nusbaum C."/>
            <person name="Birren B."/>
        </authorList>
    </citation>
    <scope>NUCLEOTIDE SEQUENCE [LARGE SCALE GENOMIC DNA]</scope>
    <source>
        <strain evidence="1 2">HuA3-9</strain>
    </source>
</reference>
<sequence length="114" mass="13100">MNLNEFNKVDSLRVKETGEIMSHEEFYTNVVNGIGLQNLIGLLPATKEEIKLCLERDESLNGIKLKYWDERATELKFYIGRIGVKSISLSQAVCVLKQTARMYARDLEQLSFEI</sequence>
<gene>
    <name evidence="1" type="ORF">IGA_05707</name>
</gene>
<dbReference type="EMBL" id="AHDZ01000070">
    <property type="protein sequence ID" value="EOO11444.1"/>
    <property type="molecule type" value="Genomic_DNA"/>
</dbReference>
<protein>
    <submittedName>
        <fullName evidence="1">Uncharacterized protein</fullName>
    </submittedName>
</protein>